<dbReference type="Pfam" id="PF00171">
    <property type="entry name" value="Aldedh"/>
    <property type="match status" value="1"/>
</dbReference>
<dbReference type="RefSeq" id="WP_324269769.1">
    <property type="nucleotide sequence ID" value="NZ_JAWLNX010000043.1"/>
</dbReference>
<name>A0ABU6ALC1_9PSEU</name>
<keyword evidence="8" id="KW-1185">Reference proteome</keyword>
<comment type="caution">
    <text evidence="7">The sequence shown here is derived from an EMBL/GenBank/DDBJ whole genome shotgun (WGS) entry which is preliminary data.</text>
</comment>
<sequence>MIDTLSTEHLYIGGRWVAPDRTDRLGVISPATEEVVASVPAAAPSDVDAAVAAARAALDGGWARTSVADRIALVRALREEIDAHRPAFAELITTEMGCPITQARAIQAVSPVQIMDEYLDVAQRYPFREVRTSLDGASALVTREPVGVVAAVIPWNVPLGIAVQKLTPALLAGCAVVLKTAPEAPLDAYLLAELVEKAGLPPGTFNMLCADRETSEYLVRHPGVDKVTFTGSSAAGRRIAALCGNDLRRVTLELGGKSAAIVLDDADAAATAESLRMGSFRNSGQICTLKTRVLVPAQRRDEFADALADMVRSRPQGDPHDERTQIGPLVSARQRATVERYLDGARTDGAKALTGGGRPDRLPHGWYVEPTVLVDVEPDMRVAQEEIFGPVVGLIAYSDETEAVRIANATPYGLNGAVFTSDLERGMRVASRMHTGTVELNGSPAGLAAPMGGVKGSGIGRENGPEGIDTYVEPKAIGLPPDAPVPSTAGTVNR</sequence>
<dbReference type="SUPFAM" id="SSF53720">
    <property type="entry name" value="ALDH-like"/>
    <property type="match status" value="1"/>
</dbReference>
<evidence type="ECO:0000256" key="5">
    <source>
        <dbReference type="SAM" id="MobiDB-lite"/>
    </source>
</evidence>
<evidence type="ECO:0000256" key="2">
    <source>
        <dbReference type="ARBA" id="ARBA00023002"/>
    </source>
</evidence>
<gene>
    <name evidence="7" type="ORF">R4I43_33605</name>
</gene>
<dbReference type="PROSITE" id="PS00687">
    <property type="entry name" value="ALDEHYDE_DEHYDR_GLU"/>
    <property type="match status" value="1"/>
</dbReference>
<dbReference type="PANTHER" id="PTHR42804:SF1">
    <property type="entry name" value="ALDEHYDE DEHYDROGENASE-RELATED"/>
    <property type="match status" value="1"/>
</dbReference>
<proteinExistence type="inferred from homology"/>
<organism evidence="7 8">
    <name type="scientific">Saccharopolyspora mangrovi</name>
    <dbReference type="NCBI Taxonomy" id="3082379"/>
    <lineage>
        <taxon>Bacteria</taxon>
        <taxon>Bacillati</taxon>
        <taxon>Actinomycetota</taxon>
        <taxon>Actinomycetes</taxon>
        <taxon>Pseudonocardiales</taxon>
        <taxon>Pseudonocardiaceae</taxon>
        <taxon>Saccharopolyspora</taxon>
    </lineage>
</organism>
<dbReference type="CDD" id="cd07139">
    <property type="entry name" value="ALDH_AldA-Rv0768"/>
    <property type="match status" value="1"/>
</dbReference>
<dbReference type="InterPro" id="IPR016161">
    <property type="entry name" value="Ald_DH/histidinol_DH"/>
</dbReference>
<feature type="domain" description="Aldehyde dehydrogenase" evidence="6">
    <location>
        <begin position="16"/>
        <end position="477"/>
    </location>
</feature>
<comment type="similarity">
    <text evidence="1 4">Belongs to the aldehyde dehydrogenase family.</text>
</comment>
<accession>A0ABU6ALC1</accession>
<reference evidence="7 8" key="1">
    <citation type="submission" date="2023-10" db="EMBL/GenBank/DDBJ databases">
        <title>Saccharopolyspora sp. nov., isolated from mangrove soil.</title>
        <authorList>
            <person name="Lu Y."/>
            <person name="Liu W."/>
        </authorList>
    </citation>
    <scope>NUCLEOTIDE SEQUENCE [LARGE SCALE GENOMIC DNA]</scope>
    <source>
        <strain evidence="7 8">S2-29</strain>
    </source>
</reference>
<feature type="region of interest" description="Disordered" evidence="5">
    <location>
        <begin position="458"/>
        <end position="494"/>
    </location>
</feature>
<feature type="active site" evidence="3">
    <location>
        <position position="253"/>
    </location>
</feature>
<dbReference type="Gene3D" id="3.40.309.10">
    <property type="entry name" value="Aldehyde Dehydrogenase, Chain A, domain 2"/>
    <property type="match status" value="1"/>
</dbReference>
<dbReference type="InterPro" id="IPR016162">
    <property type="entry name" value="Ald_DH_N"/>
</dbReference>
<dbReference type="Gene3D" id="3.40.605.10">
    <property type="entry name" value="Aldehyde Dehydrogenase, Chain A, domain 1"/>
    <property type="match status" value="1"/>
</dbReference>
<evidence type="ECO:0000256" key="4">
    <source>
        <dbReference type="RuleBase" id="RU003345"/>
    </source>
</evidence>
<evidence type="ECO:0000256" key="3">
    <source>
        <dbReference type="PROSITE-ProRule" id="PRU10007"/>
    </source>
</evidence>
<dbReference type="InterPro" id="IPR016163">
    <property type="entry name" value="Ald_DH_C"/>
</dbReference>
<dbReference type="Proteomes" id="UP001327093">
    <property type="component" value="Unassembled WGS sequence"/>
</dbReference>
<dbReference type="InterPro" id="IPR029510">
    <property type="entry name" value="Ald_DH_CS_GLU"/>
</dbReference>
<dbReference type="PANTHER" id="PTHR42804">
    <property type="entry name" value="ALDEHYDE DEHYDROGENASE"/>
    <property type="match status" value="1"/>
</dbReference>
<evidence type="ECO:0000256" key="1">
    <source>
        <dbReference type="ARBA" id="ARBA00009986"/>
    </source>
</evidence>
<keyword evidence="2 4" id="KW-0560">Oxidoreductase</keyword>
<dbReference type="InterPro" id="IPR015590">
    <property type="entry name" value="Aldehyde_DH_dom"/>
</dbReference>
<evidence type="ECO:0000259" key="6">
    <source>
        <dbReference type="Pfam" id="PF00171"/>
    </source>
</evidence>
<evidence type="ECO:0000313" key="7">
    <source>
        <dbReference type="EMBL" id="MEB3372349.1"/>
    </source>
</evidence>
<evidence type="ECO:0000313" key="8">
    <source>
        <dbReference type="Proteomes" id="UP001327093"/>
    </source>
</evidence>
<protein>
    <submittedName>
        <fullName evidence="7">Aldehyde dehydrogenase</fullName>
    </submittedName>
</protein>
<dbReference type="EMBL" id="JAWLNX010000043">
    <property type="protein sequence ID" value="MEB3372349.1"/>
    <property type="molecule type" value="Genomic_DNA"/>
</dbReference>